<proteinExistence type="predicted"/>
<protein>
    <recommendedName>
        <fullName evidence="3">NADH dehydrogenase subunit 1</fullName>
    </recommendedName>
</protein>
<name>A0AAV0RSP7_9ROSI</name>
<gene>
    <name evidence="1" type="ORF">LITE_LOCUS49768</name>
</gene>
<evidence type="ECO:0000313" key="1">
    <source>
        <dbReference type="EMBL" id="CAI0560639.1"/>
    </source>
</evidence>
<sequence>MIFFFALDTKILVACGLLCTKWSQVKGLL</sequence>
<keyword evidence="2" id="KW-1185">Reference proteome</keyword>
<evidence type="ECO:0000313" key="2">
    <source>
        <dbReference type="Proteomes" id="UP001154282"/>
    </source>
</evidence>
<comment type="caution">
    <text evidence="1">The sequence shown here is derived from an EMBL/GenBank/DDBJ whole genome shotgun (WGS) entry which is preliminary data.</text>
</comment>
<dbReference type="AlphaFoldDB" id="A0AAV0RSP7"/>
<dbReference type="EMBL" id="CAMGYJ010000011">
    <property type="protein sequence ID" value="CAI0560639.1"/>
    <property type="molecule type" value="Genomic_DNA"/>
</dbReference>
<evidence type="ECO:0008006" key="3">
    <source>
        <dbReference type="Google" id="ProtNLM"/>
    </source>
</evidence>
<dbReference type="Proteomes" id="UP001154282">
    <property type="component" value="Unassembled WGS sequence"/>
</dbReference>
<accession>A0AAV0RSP7</accession>
<reference evidence="1" key="1">
    <citation type="submission" date="2022-08" db="EMBL/GenBank/DDBJ databases">
        <authorList>
            <person name="Gutierrez-Valencia J."/>
        </authorList>
    </citation>
    <scope>NUCLEOTIDE SEQUENCE</scope>
</reference>
<organism evidence="1 2">
    <name type="scientific">Linum tenue</name>
    <dbReference type="NCBI Taxonomy" id="586396"/>
    <lineage>
        <taxon>Eukaryota</taxon>
        <taxon>Viridiplantae</taxon>
        <taxon>Streptophyta</taxon>
        <taxon>Embryophyta</taxon>
        <taxon>Tracheophyta</taxon>
        <taxon>Spermatophyta</taxon>
        <taxon>Magnoliopsida</taxon>
        <taxon>eudicotyledons</taxon>
        <taxon>Gunneridae</taxon>
        <taxon>Pentapetalae</taxon>
        <taxon>rosids</taxon>
        <taxon>fabids</taxon>
        <taxon>Malpighiales</taxon>
        <taxon>Linaceae</taxon>
        <taxon>Linum</taxon>
    </lineage>
</organism>